<accession>A0AAV7HXI5</accession>
<proteinExistence type="predicted"/>
<name>A0AAV7HXI5_COTGL</name>
<dbReference type="EMBL" id="JAHXZJ010002609">
    <property type="protein sequence ID" value="KAH0539488.1"/>
    <property type="molecule type" value="Genomic_DNA"/>
</dbReference>
<gene>
    <name evidence="1" type="ORF">KQX54_005128</name>
</gene>
<dbReference type="AlphaFoldDB" id="A0AAV7HXI5"/>
<dbReference type="Proteomes" id="UP000826195">
    <property type="component" value="Unassembled WGS sequence"/>
</dbReference>
<reference evidence="1 2" key="1">
    <citation type="journal article" date="2021" name="J. Hered.">
        <title>A chromosome-level genome assembly of the parasitoid wasp, Cotesia glomerata (Hymenoptera: Braconidae).</title>
        <authorList>
            <person name="Pinto B.J."/>
            <person name="Weis J.J."/>
            <person name="Gamble T."/>
            <person name="Ode P.J."/>
            <person name="Paul R."/>
            <person name="Zaspel J.M."/>
        </authorList>
    </citation>
    <scope>NUCLEOTIDE SEQUENCE [LARGE SCALE GENOMIC DNA]</scope>
    <source>
        <strain evidence="1">CgM1</strain>
    </source>
</reference>
<keyword evidence="2" id="KW-1185">Reference proteome</keyword>
<evidence type="ECO:0000313" key="2">
    <source>
        <dbReference type="Proteomes" id="UP000826195"/>
    </source>
</evidence>
<protein>
    <submittedName>
        <fullName evidence="1">Uncharacterized protein</fullName>
    </submittedName>
</protein>
<organism evidence="1 2">
    <name type="scientific">Cotesia glomerata</name>
    <name type="common">Lepidopteran parasitic wasp</name>
    <name type="synonym">Apanteles glomeratus</name>
    <dbReference type="NCBI Taxonomy" id="32391"/>
    <lineage>
        <taxon>Eukaryota</taxon>
        <taxon>Metazoa</taxon>
        <taxon>Ecdysozoa</taxon>
        <taxon>Arthropoda</taxon>
        <taxon>Hexapoda</taxon>
        <taxon>Insecta</taxon>
        <taxon>Pterygota</taxon>
        <taxon>Neoptera</taxon>
        <taxon>Endopterygota</taxon>
        <taxon>Hymenoptera</taxon>
        <taxon>Apocrita</taxon>
        <taxon>Ichneumonoidea</taxon>
        <taxon>Braconidae</taxon>
        <taxon>Microgastrinae</taxon>
        <taxon>Cotesia</taxon>
    </lineage>
</organism>
<sequence>MRRTLDSSTFEHLSVGDRIKVCWCRLEGAEREEFKLEKEQEPIFYKGARPEYVSEAKGHCHHAAPQDCRGVILYIGVSAPNRPRDSHSGLIGAKYGELGFIWIFI</sequence>
<evidence type="ECO:0000313" key="1">
    <source>
        <dbReference type="EMBL" id="KAH0539488.1"/>
    </source>
</evidence>
<comment type="caution">
    <text evidence="1">The sequence shown here is derived from an EMBL/GenBank/DDBJ whole genome shotgun (WGS) entry which is preliminary data.</text>
</comment>